<sequence length="262" mass="29146">MMQDGRAASFSVLRHTLRAVPYDNEGDLRHRMGRAAPLHVPSRPGQLHRPPVPSSCCEIVFKQQANYLHLTRGALRRGRHMYGAWRAWRLAADLTLTLQRLQRLSAHTVAVAAAVVVPDWTLPISTQPEILTFPHANGERIVKRHLPAGFEFDSPESTVQPTDSFPTQKAAHSATRKLLGARSEPRRPPRAHGVIAPTLVEEHSSSSNPNVPSFKPRGNILPAPPSTEFRPRSSPRRGDTDDASPADELHDPSARREERESR</sequence>
<keyword evidence="3" id="KW-1185">Reference proteome</keyword>
<gene>
    <name evidence="2" type="ORF">CKAH01_01825</name>
</gene>
<evidence type="ECO:0000313" key="3">
    <source>
        <dbReference type="Proteomes" id="UP001281614"/>
    </source>
</evidence>
<proteinExistence type="predicted"/>
<accession>A0AAD9Y449</accession>
<evidence type="ECO:0000313" key="2">
    <source>
        <dbReference type="EMBL" id="KAK2735444.1"/>
    </source>
</evidence>
<feature type="region of interest" description="Disordered" evidence="1">
    <location>
        <begin position="152"/>
        <end position="262"/>
    </location>
</feature>
<organism evidence="2 3">
    <name type="scientific">Colletotrichum kahawae</name>
    <name type="common">Coffee berry disease fungus</name>
    <dbReference type="NCBI Taxonomy" id="34407"/>
    <lineage>
        <taxon>Eukaryota</taxon>
        <taxon>Fungi</taxon>
        <taxon>Dikarya</taxon>
        <taxon>Ascomycota</taxon>
        <taxon>Pezizomycotina</taxon>
        <taxon>Sordariomycetes</taxon>
        <taxon>Hypocreomycetidae</taxon>
        <taxon>Glomerellales</taxon>
        <taxon>Glomerellaceae</taxon>
        <taxon>Colletotrichum</taxon>
        <taxon>Colletotrichum gloeosporioides species complex</taxon>
    </lineage>
</organism>
<dbReference type="Proteomes" id="UP001281614">
    <property type="component" value="Unassembled WGS sequence"/>
</dbReference>
<name>A0AAD9Y449_COLKA</name>
<dbReference type="AlphaFoldDB" id="A0AAD9Y449"/>
<reference evidence="2" key="1">
    <citation type="submission" date="2023-02" db="EMBL/GenBank/DDBJ databases">
        <title>Colletotrichum kahawae CIFC_Que2 genome sequencing and assembly.</title>
        <authorList>
            <person name="Baroncelli R."/>
        </authorList>
    </citation>
    <scope>NUCLEOTIDE SEQUENCE</scope>
    <source>
        <strain evidence="2">CIFC_Que2</strain>
    </source>
</reference>
<comment type="caution">
    <text evidence="2">The sequence shown here is derived from an EMBL/GenBank/DDBJ whole genome shotgun (WGS) entry which is preliminary data.</text>
</comment>
<evidence type="ECO:0000256" key="1">
    <source>
        <dbReference type="SAM" id="MobiDB-lite"/>
    </source>
</evidence>
<feature type="compositionally biased region" description="Basic and acidic residues" evidence="1">
    <location>
        <begin position="247"/>
        <end position="262"/>
    </location>
</feature>
<feature type="compositionally biased region" description="Polar residues" evidence="1">
    <location>
        <begin position="155"/>
        <end position="167"/>
    </location>
</feature>
<dbReference type="EMBL" id="VYYT01000444">
    <property type="protein sequence ID" value="KAK2735444.1"/>
    <property type="molecule type" value="Genomic_DNA"/>
</dbReference>
<protein>
    <submittedName>
        <fullName evidence="2">Uncharacterized protein</fullName>
    </submittedName>
</protein>